<organism evidence="1 2">
    <name type="scientific">Fusobacterium periodonticum ATCC 33693</name>
    <dbReference type="NCBI Taxonomy" id="546275"/>
    <lineage>
        <taxon>Bacteria</taxon>
        <taxon>Fusobacteriati</taxon>
        <taxon>Fusobacteriota</taxon>
        <taxon>Fusobacteriia</taxon>
        <taxon>Fusobacteriales</taxon>
        <taxon>Fusobacteriaceae</taxon>
        <taxon>Fusobacterium</taxon>
    </lineage>
</organism>
<name>D4CXY3_9FUSO</name>
<accession>D4CXY3</accession>
<dbReference type="RefSeq" id="WP_005975275.1">
    <property type="nucleotide sequence ID" value="NZ_GG665898.1"/>
</dbReference>
<dbReference type="AlphaFoldDB" id="D4CXY3"/>
<sequence length="483" mass="58085">MEEYGLKLVNERKGNVFSIVNEIFEFGSFLKGDEQENGNKEDKQESLKECIKKYDKVKKSGEKKKKILQYFCDALNKIVPDNKKYEIEEMEKIFSKIDIIYSLNIFQYQDHLKFMIAFPLFDSYISKIDNFPDKWEDIISPFDLELKLSSRKIRGSSKSFFTNNQEKLDEILLLTDLKTIENWKKEKNLISTDSIYKNMCEYKKIYEVLSPEIKDLFSILYLKRIIWGIYHNNKESVKEFIRISFETIYLSSSNKISDEEKEKLFIKFLIDESQNVKEEEKESLLNNYINISKLIKNLEKIIENSKIDFEKIFTNSIKRTKLKRTKLNNENIYIFNKEYNILKSDYSLDKHKKFIKDVESTIDLKNYYEYNYYLYLSIDSYNLLNVEKEKYKNQELRDSIRFLEQLEKGWKGKLNNKIIEEEYKKSFKGEIRTIAEIFNIILEISPNLNMIIEIIFKRIFSNEKLINKSLEYLQKNFNINFIE</sequence>
<gene>
    <name evidence="1" type="ORF">FUSPEROL_02294</name>
</gene>
<proteinExistence type="predicted"/>
<dbReference type="GeneID" id="78420450"/>
<protein>
    <submittedName>
        <fullName evidence="1">Uncharacterized protein</fullName>
    </submittedName>
</protein>
<comment type="caution">
    <text evidence="1">The sequence shown here is derived from an EMBL/GenBank/DDBJ whole genome shotgun (WGS) entry which is preliminary data.</text>
</comment>
<dbReference type="Proteomes" id="UP000003748">
    <property type="component" value="Unassembled WGS sequence"/>
</dbReference>
<evidence type="ECO:0000313" key="2">
    <source>
        <dbReference type="Proteomes" id="UP000003748"/>
    </source>
</evidence>
<evidence type="ECO:0000313" key="1">
    <source>
        <dbReference type="EMBL" id="EFE85757.1"/>
    </source>
</evidence>
<dbReference type="HOGENOM" id="CLU_563553_0_0_0"/>
<reference evidence="1 2" key="1">
    <citation type="submission" date="2010-02" db="EMBL/GenBank/DDBJ databases">
        <authorList>
            <person name="Weinstock G."/>
            <person name="Sodergren E."/>
            <person name="Clifton S."/>
            <person name="Fulton L."/>
            <person name="Fulton B."/>
            <person name="Courtney L."/>
            <person name="Fronick C."/>
            <person name="Harrison M."/>
            <person name="Strong C."/>
            <person name="Farmer C."/>
            <person name="Delahaunty K."/>
            <person name="Markovic C."/>
            <person name="Hall O."/>
            <person name="Minx P."/>
            <person name="Tomlinson C."/>
            <person name="Mitreva M."/>
            <person name="Nelson J."/>
            <person name="Hou S."/>
            <person name="Wollam A."/>
            <person name="Pepin K.H."/>
            <person name="Johnson M."/>
            <person name="Bhonagiri V."/>
            <person name="Zhang X."/>
            <person name="Suruliraj S."/>
            <person name="Warren W."/>
            <person name="Chinwalla A."/>
            <person name="Mardis E.R."/>
            <person name="Wilson R.K."/>
        </authorList>
    </citation>
    <scope>NUCLEOTIDE SEQUENCE [LARGE SCALE GENOMIC DNA]</scope>
    <source>
        <strain evidence="1 2">ATCC 33693</strain>
    </source>
</reference>
<dbReference type="eggNOG" id="ENOG5033T1F">
    <property type="taxonomic scope" value="Bacteria"/>
</dbReference>
<dbReference type="STRING" id="546275.FUSPEROL_02294"/>
<dbReference type="EMBL" id="ACJY01000104">
    <property type="protein sequence ID" value="EFE85757.1"/>
    <property type="molecule type" value="Genomic_DNA"/>
</dbReference>